<dbReference type="InterPro" id="IPR029045">
    <property type="entry name" value="ClpP/crotonase-like_dom_sf"/>
</dbReference>
<name>A0ABN6J0W5_9CLOT</name>
<evidence type="ECO:0000313" key="2">
    <source>
        <dbReference type="Proteomes" id="UP000824633"/>
    </source>
</evidence>
<dbReference type="PROSITE" id="PS51257">
    <property type="entry name" value="PROKAR_LIPOPROTEIN"/>
    <property type="match status" value="1"/>
</dbReference>
<protein>
    <recommendedName>
        <fullName evidence="3">Peptidase S41</fullName>
    </recommendedName>
</protein>
<dbReference type="SUPFAM" id="SSF52096">
    <property type="entry name" value="ClpP/crotonase"/>
    <property type="match status" value="1"/>
</dbReference>
<evidence type="ECO:0000313" key="1">
    <source>
        <dbReference type="EMBL" id="BCZ46289.1"/>
    </source>
</evidence>
<keyword evidence="2" id="KW-1185">Reference proteome</keyword>
<dbReference type="EMBL" id="AP024849">
    <property type="protein sequence ID" value="BCZ46289.1"/>
    <property type="molecule type" value="Genomic_DNA"/>
</dbReference>
<reference evidence="2" key="1">
    <citation type="submission" date="2021-07" db="EMBL/GenBank/DDBJ databases">
        <title>Complete genome sequencing of a Clostridium isolate.</title>
        <authorList>
            <person name="Ueki A."/>
            <person name="Tonouchi A."/>
        </authorList>
    </citation>
    <scope>NUCLEOTIDE SEQUENCE [LARGE SCALE GENOMIC DNA]</scope>
    <source>
        <strain evidence="2">C5S11</strain>
    </source>
</reference>
<organism evidence="1 2">
    <name type="scientific">Clostridium gelidum</name>
    <dbReference type="NCBI Taxonomy" id="704125"/>
    <lineage>
        <taxon>Bacteria</taxon>
        <taxon>Bacillati</taxon>
        <taxon>Bacillota</taxon>
        <taxon>Clostridia</taxon>
        <taxon>Eubacteriales</taxon>
        <taxon>Clostridiaceae</taxon>
        <taxon>Clostridium</taxon>
    </lineage>
</organism>
<dbReference type="RefSeq" id="WP_224037789.1">
    <property type="nucleotide sequence ID" value="NZ_AP024849.1"/>
</dbReference>
<evidence type="ECO:0008006" key="3">
    <source>
        <dbReference type="Google" id="ProtNLM"/>
    </source>
</evidence>
<sequence>MKCRFFSKIIIATLVLIMSLGLIGCNSTNNKDKFKEFSNLSKQEKIVKMKEEVEYLCSNLEKKHINLYHSISKEDFEKKKEELITNIPQIEDEVDYYYALSELMTGLNDAHTAIGVSDDIMNESYFYDFDIKKFQEGWILMGIDKSNENLLGYKVTSINGIKIDEVFNRILNVMPHENPYKIANNFSLYVETAQLLKRVKVISDISENITVSLEDENQNSVDIKVSAAKDDNVQNEKHSLLRDKVKKTMTSNIKEEKYWFDKIDDNDLYVQYNKCMEDNTLPIKEFSKEISKKIEDNNFKKVILDFRYNGGGSSNVIEPLFDELQENKEKYNLKYYILIGNQTFSSAILNAYEGKKRLKATLVGQPTGGDLNHYGEVKKFELPYSGFSVAYSTKYFENIKNYDKDALYPDISVENTINDYIYGIDDDVQAAIKD</sequence>
<gene>
    <name evidence="1" type="ORF">psyc5s11_23560</name>
</gene>
<dbReference type="Proteomes" id="UP000824633">
    <property type="component" value="Chromosome"/>
</dbReference>
<dbReference type="Gene3D" id="3.90.226.10">
    <property type="entry name" value="2-enoyl-CoA Hydratase, Chain A, domain 1"/>
    <property type="match status" value="2"/>
</dbReference>
<proteinExistence type="predicted"/>
<accession>A0ABN6J0W5</accession>